<organism evidence="2 3">
    <name type="scientific">Hymenobacter sublimis</name>
    <dbReference type="NCBI Taxonomy" id="2933777"/>
    <lineage>
        <taxon>Bacteria</taxon>
        <taxon>Pseudomonadati</taxon>
        <taxon>Bacteroidota</taxon>
        <taxon>Cytophagia</taxon>
        <taxon>Cytophagales</taxon>
        <taxon>Hymenobacteraceae</taxon>
        <taxon>Hymenobacter</taxon>
    </lineage>
</organism>
<evidence type="ECO:0000256" key="1">
    <source>
        <dbReference type="SAM" id="SignalP"/>
    </source>
</evidence>
<feature type="chain" id="PRO_5047390143" description="Outer membrane protein beta-barrel domain-containing protein" evidence="1">
    <location>
        <begin position="23"/>
        <end position="220"/>
    </location>
</feature>
<evidence type="ECO:0000313" key="3">
    <source>
        <dbReference type="Proteomes" id="UP000829647"/>
    </source>
</evidence>
<gene>
    <name evidence="2" type="ORF">MWH26_14350</name>
</gene>
<feature type="signal peptide" evidence="1">
    <location>
        <begin position="1"/>
        <end position="22"/>
    </location>
</feature>
<reference evidence="2 3" key="1">
    <citation type="submission" date="2022-04" db="EMBL/GenBank/DDBJ databases">
        <title>Hymenobacter sp. isolated from the air.</title>
        <authorList>
            <person name="Won M."/>
            <person name="Lee C.-M."/>
            <person name="Woen H.-Y."/>
            <person name="Kwon S.-W."/>
        </authorList>
    </citation>
    <scope>NUCLEOTIDE SEQUENCE [LARGE SCALE GENOMIC DNA]</scope>
    <source>
        <strain evidence="3">5516 S-25</strain>
    </source>
</reference>
<dbReference type="EMBL" id="CP095848">
    <property type="protein sequence ID" value="UPL48365.1"/>
    <property type="molecule type" value="Genomic_DNA"/>
</dbReference>
<dbReference type="Proteomes" id="UP000829647">
    <property type="component" value="Chromosome"/>
</dbReference>
<keyword evidence="1" id="KW-0732">Signal</keyword>
<dbReference type="RefSeq" id="WP_247974827.1">
    <property type="nucleotide sequence ID" value="NZ_CP095848.1"/>
</dbReference>
<evidence type="ECO:0008006" key="4">
    <source>
        <dbReference type="Google" id="ProtNLM"/>
    </source>
</evidence>
<keyword evidence="3" id="KW-1185">Reference proteome</keyword>
<sequence length="220" mass="24694">MQKKVTLAALSAWACLSAHVGAAQDTTNWRVYVEAGPKITQFRTMSYSGSEDAQPEMRDTYSGFVDVKAFKPLSNRVVLSGTVGVDMQLLNFRTGYQESFPAPGITSYSREHISRLLTRARLDWGIHYQFNLGESGHLLPGVSFGQMINLSKNGYSYSFIQPGLYFTNDRLLLSFTASDTPYNVLIPEASKFESTYRGRLIRSESEFRVRELQLSVGAKF</sequence>
<evidence type="ECO:0000313" key="2">
    <source>
        <dbReference type="EMBL" id="UPL48365.1"/>
    </source>
</evidence>
<protein>
    <recommendedName>
        <fullName evidence="4">Outer membrane protein beta-barrel domain-containing protein</fullName>
    </recommendedName>
</protein>
<name>A0ABY4J6A9_9BACT</name>
<accession>A0ABY4J6A9</accession>
<proteinExistence type="predicted"/>